<dbReference type="GO" id="GO:0032981">
    <property type="term" value="P:mitochondrial respiratory chain complex I assembly"/>
    <property type="evidence" value="ECO:0007669"/>
    <property type="project" value="InterPro"/>
</dbReference>
<evidence type="ECO:0000256" key="1">
    <source>
        <dbReference type="SAM" id="MobiDB-lite"/>
    </source>
</evidence>
<keyword evidence="3" id="KW-1185">Reference proteome</keyword>
<protein>
    <submittedName>
        <fullName evidence="2">Uncharacterized protein</fullName>
    </submittedName>
</protein>
<reference evidence="2 3" key="1">
    <citation type="journal article" date="2018" name="Mol. Biol. Evol.">
        <title>Analysis of the draft genome of the red seaweed Gracilariopsis chorda provides insights into genome size evolution in Rhodophyta.</title>
        <authorList>
            <person name="Lee J."/>
            <person name="Yang E.C."/>
            <person name="Graf L."/>
            <person name="Yang J.H."/>
            <person name="Qiu H."/>
            <person name="Zel Zion U."/>
            <person name="Chan C.X."/>
            <person name="Stephens T.G."/>
            <person name="Weber A.P.M."/>
            <person name="Boo G.H."/>
            <person name="Boo S.M."/>
            <person name="Kim K.M."/>
            <person name="Shin Y."/>
            <person name="Jung M."/>
            <person name="Lee S.J."/>
            <person name="Yim H.S."/>
            <person name="Lee J.H."/>
            <person name="Bhattacharya D."/>
            <person name="Yoon H.S."/>
        </authorList>
    </citation>
    <scope>NUCLEOTIDE SEQUENCE [LARGE SCALE GENOMIC DNA]</scope>
    <source>
        <strain evidence="2 3">SKKU-2015</strain>
        <tissue evidence="2">Whole body</tissue>
    </source>
</reference>
<dbReference type="AlphaFoldDB" id="A0A2V3ISA1"/>
<accession>A0A2V3ISA1</accession>
<feature type="compositionally biased region" description="Polar residues" evidence="1">
    <location>
        <begin position="1"/>
        <end position="14"/>
    </location>
</feature>
<proteinExistence type="predicted"/>
<feature type="compositionally biased region" description="Polar residues" evidence="1">
    <location>
        <begin position="28"/>
        <end position="54"/>
    </location>
</feature>
<dbReference type="GO" id="GO:0005739">
    <property type="term" value="C:mitochondrion"/>
    <property type="evidence" value="ECO:0007669"/>
    <property type="project" value="GOC"/>
</dbReference>
<gene>
    <name evidence="2" type="ORF">BWQ96_06290</name>
</gene>
<feature type="region of interest" description="Disordered" evidence="1">
    <location>
        <begin position="1"/>
        <end position="56"/>
    </location>
</feature>
<dbReference type="Proteomes" id="UP000247409">
    <property type="component" value="Unassembled WGS sequence"/>
</dbReference>
<evidence type="ECO:0000313" key="2">
    <source>
        <dbReference type="EMBL" id="PXF43980.1"/>
    </source>
</evidence>
<sequence>MGSSLSTIPKSASRSVVKAVPPAIKQAPKTNRSQVPNSPVTARVSTPASTQQPELYQRPTAQEWAAALKNMSNVIQSSAWQGEVQPVHPNSPRLERHAAQRSSTTTRKLPQRSAPLHPGIRPVGLEVEHVRRSNAGRLTQVNVLELFNLRRDDPARWTAAALSAKYAVDESDVVNLLKYTRTYTGRIDSDGKVRAYYNPDPKNTISRFEND</sequence>
<comment type="caution">
    <text evidence="2">The sequence shown here is derived from an EMBL/GenBank/DDBJ whole genome shotgun (WGS) entry which is preliminary data.</text>
</comment>
<dbReference type="InterPro" id="IPR009622">
    <property type="entry name" value="NDUFAF4"/>
</dbReference>
<feature type="region of interest" description="Disordered" evidence="1">
    <location>
        <begin position="82"/>
        <end position="120"/>
    </location>
</feature>
<dbReference type="EMBL" id="NBIV01000106">
    <property type="protein sequence ID" value="PXF43980.1"/>
    <property type="molecule type" value="Genomic_DNA"/>
</dbReference>
<dbReference type="OrthoDB" id="2434756at2759"/>
<evidence type="ECO:0000313" key="3">
    <source>
        <dbReference type="Proteomes" id="UP000247409"/>
    </source>
</evidence>
<name>A0A2V3ISA1_9FLOR</name>
<organism evidence="2 3">
    <name type="scientific">Gracilariopsis chorda</name>
    <dbReference type="NCBI Taxonomy" id="448386"/>
    <lineage>
        <taxon>Eukaryota</taxon>
        <taxon>Rhodophyta</taxon>
        <taxon>Florideophyceae</taxon>
        <taxon>Rhodymeniophycidae</taxon>
        <taxon>Gracilariales</taxon>
        <taxon>Gracilariaceae</taxon>
        <taxon>Gracilariopsis</taxon>
    </lineage>
</organism>
<dbReference type="Pfam" id="PF06784">
    <property type="entry name" value="UPF0240"/>
    <property type="match status" value="1"/>
</dbReference>